<protein>
    <submittedName>
        <fullName evidence="3">Uncharacterized protein</fullName>
    </submittedName>
</protein>
<reference evidence="3 4" key="1">
    <citation type="submission" date="2015-04" db="EMBL/GenBank/DDBJ databases">
        <authorList>
            <person name="Syromyatnikov M.Y."/>
            <person name="Popov V.N."/>
        </authorList>
    </citation>
    <scope>NUCLEOTIDE SEQUENCE [LARGE SCALE GENOMIC DNA]</scope>
    <source>
        <strain evidence="3">WF-38-12</strain>
    </source>
</reference>
<name>A0A0U1M855_TALIS</name>
<organism evidence="3 4">
    <name type="scientific">Talaromyces islandicus</name>
    <name type="common">Penicillium islandicum</name>
    <dbReference type="NCBI Taxonomy" id="28573"/>
    <lineage>
        <taxon>Eukaryota</taxon>
        <taxon>Fungi</taxon>
        <taxon>Dikarya</taxon>
        <taxon>Ascomycota</taxon>
        <taxon>Pezizomycotina</taxon>
        <taxon>Eurotiomycetes</taxon>
        <taxon>Eurotiomycetidae</taxon>
        <taxon>Eurotiales</taxon>
        <taxon>Trichocomaceae</taxon>
        <taxon>Talaromyces</taxon>
        <taxon>Talaromyces sect. Islandici</taxon>
    </lineage>
</organism>
<evidence type="ECO:0000256" key="2">
    <source>
        <dbReference type="SAM" id="Phobius"/>
    </source>
</evidence>
<evidence type="ECO:0000256" key="1">
    <source>
        <dbReference type="SAM" id="MobiDB-lite"/>
    </source>
</evidence>
<evidence type="ECO:0000313" key="3">
    <source>
        <dbReference type="EMBL" id="CRG91759.1"/>
    </source>
</evidence>
<gene>
    <name evidence="3" type="ORF">PISL3812_08811</name>
</gene>
<sequence length="614" mass="69409">MGNPTAEPPRPDTVAADLLRNLYGSRSTKIFHYTLRNGNSLKQLLETVADSLLSHRHIHDWDDVFEADPVKKLARFVKDKFTESSVTTASYLVNFNIVQEVYTVKGTNFRRHTPRNPSHVTSQLFPSGLSEDELILLGRIDGKPDISYGRVVELKEDTHALHRASLLLLHACCLRLYQEDLTFIRGFVQRHISSRTTSKEPYLFQEASPSDDENSGSSQTNSDCLDRELVGYFGPSQPVLPAEEDEQYLYKASSSVLLTLVKPEECTSRQEHVHFLSDPQCLWNVIILNGSWHTALTSSQEPVVYSTPLAQFIRGICSAVISQKRNLLIIIQELKESLKSSETDSLFDDAKFCKSRTYHWIIATCHELYASVQSGLKFLDEYKSNQLAKLWDTAHPFEKPGIEYWTLRLNEECSELAKIQIEVEIFKEQVRELRNAMHGATSLLQSRIAIVQGDRLKTLTYLGIAYLPLSTVSSIYSMTVLPKEASLGSYFVVLSIFLLVTLLVAIHIQIVSQFRDAPNYSDGSRMFGFNLTEAKSRAIHAISWASSAISQSTTRALRAVPPSINRNRHYQTRAFLNHHHLLCLVEVPAYRDHVQPKTPIQTAFDCPQSAGIHV</sequence>
<dbReference type="EMBL" id="CVMT01000010">
    <property type="protein sequence ID" value="CRG91759.1"/>
    <property type="molecule type" value="Genomic_DNA"/>
</dbReference>
<dbReference type="AlphaFoldDB" id="A0A0U1M855"/>
<feature type="region of interest" description="Disordered" evidence="1">
    <location>
        <begin position="200"/>
        <end position="221"/>
    </location>
</feature>
<keyword evidence="2" id="KW-0812">Transmembrane</keyword>
<dbReference type="OrthoDB" id="5428055at2759"/>
<proteinExistence type="predicted"/>
<keyword evidence="2" id="KW-1133">Transmembrane helix</keyword>
<keyword evidence="2" id="KW-0472">Membrane</keyword>
<feature type="transmembrane region" description="Helical" evidence="2">
    <location>
        <begin position="487"/>
        <end position="506"/>
    </location>
</feature>
<evidence type="ECO:0000313" key="4">
    <source>
        <dbReference type="Proteomes" id="UP000054383"/>
    </source>
</evidence>
<keyword evidence="4" id="KW-1185">Reference proteome</keyword>
<dbReference type="Proteomes" id="UP000054383">
    <property type="component" value="Unassembled WGS sequence"/>
</dbReference>
<feature type="transmembrane region" description="Helical" evidence="2">
    <location>
        <begin position="459"/>
        <end position="481"/>
    </location>
</feature>
<dbReference type="Gene3D" id="1.20.58.340">
    <property type="entry name" value="Magnesium transport protein CorA, transmembrane region"/>
    <property type="match status" value="1"/>
</dbReference>
<accession>A0A0U1M855</accession>
<dbReference type="STRING" id="28573.A0A0U1M855"/>